<evidence type="ECO:0000313" key="2">
    <source>
        <dbReference type="Proteomes" id="UP000279959"/>
    </source>
</evidence>
<organism evidence="1 2">
    <name type="scientific">Sphingobium amiense</name>
    <dbReference type="NCBI Taxonomy" id="135719"/>
    <lineage>
        <taxon>Bacteria</taxon>
        <taxon>Pseudomonadati</taxon>
        <taxon>Pseudomonadota</taxon>
        <taxon>Alphaproteobacteria</taxon>
        <taxon>Sphingomonadales</taxon>
        <taxon>Sphingomonadaceae</taxon>
        <taxon>Sphingobium</taxon>
    </lineage>
</organism>
<dbReference type="EMBL" id="AP018664">
    <property type="protein sequence ID" value="BBD98959.1"/>
    <property type="molecule type" value="Genomic_DNA"/>
</dbReference>
<accession>A0A494WEN7</accession>
<dbReference type="KEGG" id="sami:SAMIE_1024600"/>
<gene>
    <name evidence="1" type="ORF">SAMIE_1024600</name>
</gene>
<reference evidence="1 2" key="1">
    <citation type="submission" date="2018-05" db="EMBL/GenBank/DDBJ databases">
        <title>Complete Genome Sequence of the Nonylphenol-Degrading Bacterium Sphingobium amiense DSM 16289T.</title>
        <authorList>
            <person name="Ootsuka M."/>
            <person name="Nishizawa T."/>
            <person name="Ohta H."/>
        </authorList>
    </citation>
    <scope>NUCLEOTIDE SEQUENCE [LARGE SCALE GENOMIC DNA]</scope>
    <source>
        <strain evidence="1 2">DSM 16289</strain>
    </source>
</reference>
<dbReference type="Proteomes" id="UP000279959">
    <property type="component" value="Chromosome"/>
</dbReference>
<protein>
    <submittedName>
        <fullName evidence="1">Uncharacterized protein</fullName>
    </submittedName>
</protein>
<dbReference type="AlphaFoldDB" id="A0A494WEN7"/>
<keyword evidence="2" id="KW-1185">Reference proteome</keyword>
<sequence>MCPLEKAEDAIGEMLETKLRHLNAIYAYALSRGVAKDDVTSILRAGRAMQRLFELDLVTAPQRLRYQAEQAVDPIMKMLATILDSAHTSQNTNGTRDFATRCNEATELGRHRYRYGGQYA</sequence>
<evidence type="ECO:0000313" key="1">
    <source>
        <dbReference type="EMBL" id="BBD98959.1"/>
    </source>
</evidence>
<name>A0A494WEN7_9SPHN</name>
<proteinExistence type="predicted"/>